<dbReference type="Proteomes" id="UP000006250">
    <property type="component" value="Unassembled WGS sequence"/>
</dbReference>
<proteinExistence type="predicted"/>
<dbReference type="eggNOG" id="ENOG503468M">
    <property type="taxonomic scope" value="Bacteria"/>
</dbReference>
<accession>E1JSP4</accession>
<sequence length="252" mass="28146">MAVGTDYADDLKRELLTEMADNFFSRRCRLDERLEAFVGLRGKVARQGRLALSRWLAFRSLLCDSPEADRFLEELGFAPQKLLAIPDKDSVEVHPRHPLALTAAGRYRKAVLAAYDDLRRELEHYNEGGYAPDPRDPRRMRRIPGYDHLIDTAREINAEIEAVNTSQCPSDMLQFTKSLDPARQEQESACGFTGDVCSLNASLSYTPLDLEALEAPELPTPPPLDDVKDTLANLADSLYRQAPDAAEAALQA</sequence>
<dbReference type="STRING" id="596151.DesfrDRAFT_0633"/>
<keyword evidence="2" id="KW-1185">Reference proteome</keyword>
<evidence type="ECO:0000313" key="2">
    <source>
        <dbReference type="Proteomes" id="UP000006250"/>
    </source>
</evidence>
<dbReference type="AlphaFoldDB" id="E1JSP4"/>
<reference evidence="1 2" key="1">
    <citation type="submission" date="2010-08" db="EMBL/GenBank/DDBJ databases">
        <title>The draft genome of Desulfovibrio fructosovorans JJ.</title>
        <authorList>
            <consortium name="US DOE Joint Genome Institute (JGI-PGF)"/>
            <person name="Lucas S."/>
            <person name="Copeland A."/>
            <person name="Lapidus A."/>
            <person name="Cheng J.-F."/>
            <person name="Bruce D."/>
            <person name="Goodwin L."/>
            <person name="Pitluck S."/>
            <person name="Land M.L."/>
            <person name="Hauser L."/>
            <person name="Chang Y.-J."/>
            <person name="Jeffries C."/>
            <person name="Wall J.D."/>
            <person name="Stahl D.A."/>
            <person name="Arkin A.P."/>
            <person name="Dehal P."/>
            <person name="Stolyar S.M."/>
            <person name="Hazen T.C."/>
            <person name="Woyke T.J."/>
        </authorList>
    </citation>
    <scope>NUCLEOTIDE SEQUENCE [LARGE SCALE GENOMIC DNA]</scope>
    <source>
        <strain evidence="1 2">JJ</strain>
    </source>
</reference>
<gene>
    <name evidence="1" type="ORF">DesfrDRAFT_0633</name>
</gene>
<dbReference type="EMBL" id="AECZ01000003">
    <property type="protein sequence ID" value="EFL52527.1"/>
    <property type="molecule type" value="Genomic_DNA"/>
</dbReference>
<evidence type="ECO:0000313" key="1">
    <source>
        <dbReference type="EMBL" id="EFL52527.1"/>
    </source>
</evidence>
<dbReference type="OrthoDB" id="5470186at2"/>
<name>E1JSP4_SOLFR</name>
<protein>
    <submittedName>
        <fullName evidence="1">Uncharacterized protein</fullName>
    </submittedName>
</protein>
<comment type="caution">
    <text evidence="1">The sequence shown here is derived from an EMBL/GenBank/DDBJ whole genome shotgun (WGS) entry which is preliminary data.</text>
</comment>
<organism evidence="1 2">
    <name type="scientific">Solidesulfovibrio fructosivorans JJ]</name>
    <dbReference type="NCBI Taxonomy" id="596151"/>
    <lineage>
        <taxon>Bacteria</taxon>
        <taxon>Pseudomonadati</taxon>
        <taxon>Thermodesulfobacteriota</taxon>
        <taxon>Desulfovibrionia</taxon>
        <taxon>Desulfovibrionales</taxon>
        <taxon>Desulfovibrionaceae</taxon>
        <taxon>Solidesulfovibrio</taxon>
    </lineage>
</organism>
<dbReference type="RefSeq" id="WP_005991027.1">
    <property type="nucleotide sequence ID" value="NZ_AECZ01000003.1"/>
</dbReference>